<accession>A0A167SZ16</accession>
<reference evidence="1 2" key="1">
    <citation type="journal article" date="2016" name="Mol. Biol. Evol.">
        <title>Comparative Genomics of Early-Diverging Mushroom-Forming Fungi Provides Insights into the Origins of Lignocellulose Decay Capabilities.</title>
        <authorList>
            <person name="Nagy L.G."/>
            <person name="Riley R."/>
            <person name="Tritt A."/>
            <person name="Adam C."/>
            <person name="Daum C."/>
            <person name="Floudas D."/>
            <person name="Sun H."/>
            <person name="Yadav J.S."/>
            <person name="Pangilinan J."/>
            <person name="Larsson K.H."/>
            <person name="Matsuura K."/>
            <person name="Barry K."/>
            <person name="Labutti K."/>
            <person name="Kuo R."/>
            <person name="Ohm R.A."/>
            <person name="Bhattacharya S.S."/>
            <person name="Shirouzu T."/>
            <person name="Yoshinaga Y."/>
            <person name="Martin F.M."/>
            <person name="Grigoriev I.V."/>
            <person name="Hibbett D.S."/>
        </authorList>
    </citation>
    <scope>NUCLEOTIDE SEQUENCE [LARGE SCALE GENOMIC DNA]</scope>
    <source>
        <strain evidence="1 2">CBS 109695</strain>
    </source>
</reference>
<keyword evidence="2" id="KW-1185">Reference proteome</keyword>
<dbReference type="AlphaFoldDB" id="A0A167SZ16"/>
<proteinExistence type="predicted"/>
<gene>
    <name evidence="1" type="ORF">FIBSPDRAFT_770782</name>
</gene>
<protein>
    <recommendedName>
        <fullName evidence="3">BTB domain-containing protein</fullName>
    </recommendedName>
</protein>
<name>A0A167SZ16_9AGAM</name>
<evidence type="ECO:0000313" key="1">
    <source>
        <dbReference type="EMBL" id="KZP02391.1"/>
    </source>
</evidence>
<evidence type="ECO:0008006" key="3">
    <source>
        <dbReference type="Google" id="ProtNLM"/>
    </source>
</evidence>
<evidence type="ECO:0000313" key="2">
    <source>
        <dbReference type="Proteomes" id="UP000076532"/>
    </source>
</evidence>
<feature type="non-terminal residue" evidence="1">
    <location>
        <position position="150"/>
    </location>
</feature>
<organism evidence="1 2">
    <name type="scientific">Athelia psychrophila</name>
    <dbReference type="NCBI Taxonomy" id="1759441"/>
    <lineage>
        <taxon>Eukaryota</taxon>
        <taxon>Fungi</taxon>
        <taxon>Dikarya</taxon>
        <taxon>Basidiomycota</taxon>
        <taxon>Agaricomycotina</taxon>
        <taxon>Agaricomycetes</taxon>
        <taxon>Agaricomycetidae</taxon>
        <taxon>Atheliales</taxon>
        <taxon>Atheliaceae</taxon>
        <taxon>Athelia</taxon>
    </lineage>
</organism>
<dbReference type="OrthoDB" id="2593747at2759"/>
<dbReference type="STRING" id="436010.A0A167SZ16"/>
<dbReference type="Proteomes" id="UP000076532">
    <property type="component" value="Unassembled WGS sequence"/>
</dbReference>
<sequence length="150" mass="16943">MISSRPYNAHAQRITQVEDYIFKIPRFFLDRETSFFAKDTGSAECPVELCGVSRVDFNTLLHFLINTKYDPIALSLPQWLAILSASTHFDMASVRARAINELTALRTAIDPVQQIVIALKHKIPAWLTDAYVTLCERKKSLTSQEAKTLG</sequence>
<dbReference type="EMBL" id="KV418623">
    <property type="protein sequence ID" value="KZP02391.1"/>
    <property type="molecule type" value="Genomic_DNA"/>
</dbReference>